<name>A0A285L2T4_9NOCA</name>
<dbReference type="EMBL" id="OBEG01000001">
    <property type="protein sequence ID" value="SNY77916.1"/>
    <property type="molecule type" value="Genomic_DNA"/>
</dbReference>
<dbReference type="STRING" id="1379680.GCA_001612615_02410"/>
<dbReference type="Pfam" id="PF01083">
    <property type="entry name" value="Cutinase"/>
    <property type="match status" value="1"/>
</dbReference>
<dbReference type="InterPro" id="IPR000675">
    <property type="entry name" value="Cutinase/axe"/>
</dbReference>
<keyword evidence="3" id="KW-0378">Hydrolase</keyword>
<sequence>MTGPGRNTLGRMRERSRILLCVTTTVAAALALPVLPIASAEPSPGPKGCAELRVVTVRGTLEPQIGSLLLTPLAGRIARESGRSTTVTELEYPASMAPDSPVRGVENLTAWVNETAAECPNQQLVLLGYSQGARVIGNTLRTRTALTDQAAAQIDAIALFGSPLFNGADPFNRGNYDPALSGVAALPVGALGDFTDRVRSYCAAADRVCQGGDPAAGFGNALSPGHFAYFVNDYRDQAAAFVREQLGT</sequence>
<keyword evidence="6" id="KW-1185">Reference proteome</keyword>
<dbReference type="PANTHER" id="PTHR33630:SF9">
    <property type="entry name" value="CUTINASE 4"/>
    <property type="match status" value="1"/>
</dbReference>
<dbReference type="SUPFAM" id="SSF53474">
    <property type="entry name" value="alpha/beta-Hydrolases"/>
    <property type="match status" value="1"/>
</dbReference>
<keyword evidence="2" id="KW-0719">Serine esterase</keyword>
<gene>
    <name evidence="5" type="ORF">SAMN04244553_1130</name>
</gene>
<evidence type="ECO:0000256" key="2">
    <source>
        <dbReference type="ARBA" id="ARBA00022487"/>
    </source>
</evidence>
<dbReference type="Gene3D" id="3.40.50.1820">
    <property type="entry name" value="alpha/beta hydrolase"/>
    <property type="match status" value="1"/>
</dbReference>
<dbReference type="OrthoDB" id="3690529at2"/>
<organism evidence="5 6">
    <name type="scientific">Nocardia amikacinitolerans</name>
    <dbReference type="NCBI Taxonomy" id="756689"/>
    <lineage>
        <taxon>Bacteria</taxon>
        <taxon>Bacillati</taxon>
        <taxon>Actinomycetota</taxon>
        <taxon>Actinomycetes</taxon>
        <taxon>Mycobacteriales</taxon>
        <taxon>Nocardiaceae</taxon>
        <taxon>Nocardia</taxon>
    </lineage>
</organism>
<dbReference type="InterPro" id="IPR029058">
    <property type="entry name" value="AB_hydrolase_fold"/>
</dbReference>
<dbReference type="Proteomes" id="UP000219565">
    <property type="component" value="Unassembled WGS sequence"/>
</dbReference>
<proteinExistence type="inferred from homology"/>
<keyword evidence="4" id="KW-1015">Disulfide bond</keyword>
<accession>A0A285L2T4</accession>
<dbReference type="AlphaFoldDB" id="A0A285L2T4"/>
<dbReference type="GO" id="GO:0052689">
    <property type="term" value="F:carboxylic ester hydrolase activity"/>
    <property type="evidence" value="ECO:0007669"/>
    <property type="project" value="UniProtKB-KW"/>
</dbReference>
<dbReference type="SMART" id="SM01110">
    <property type="entry name" value="Cutinase"/>
    <property type="match status" value="1"/>
</dbReference>
<evidence type="ECO:0000256" key="1">
    <source>
        <dbReference type="ARBA" id="ARBA00007534"/>
    </source>
</evidence>
<reference evidence="5 6" key="1">
    <citation type="submission" date="2017-09" db="EMBL/GenBank/DDBJ databases">
        <authorList>
            <person name="Ehlers B."/>
            <person name="Leendertz F.H."/>
        </authorList>
    </citation>
    <scope>NUCLEOTIDE SEQUENCE [LARGE SCALE GENOMIC DNA]</scope>
    <source>
        <strain evidence="5 6">DSM 45537</strain>
    </source>
</reference>
<dbReference type="PANTHER" id="PTHR33630">
    <property type="entry name" value="CUTINASE RV1984C-RELATED-RELATED"/>
    <property type="match status" value="1"/>
</dbReference>
<evidence type="ECO:0000256" key="4">
    <source>
        <dbReference type="ARBA" id="ARBA00023157"/>
    </source>
</evidence>
<protein>
    <submittedName>
        <fullName evidence="5">Cutinase</fullName>
    </submittedName>
</protein>
<comment type="similarity">
    <text evidence="1">Belongs to the cutinase family.</text>
</comment>
<evidence type="ECO:0000313" key="6">
    <source>
        <dbReference type="Proteomes" id="UP000219565"/>
    </source>
</evidence>
<evidence type="ECO:0000313" key="5">
    <source>
        <dbReference type="EMBL" id="SNY77916.1"/>
    </source>
</evidence>
<evidence type="ECO:0000256" key="3">
    <source>
        <dbReference type="ARBA" id="ARBA00022801"/>
    </source>
</evidence>